<dbReference type="SUPFAM" id="SSF63829">
    <property type="entry name" value="Calcium-dependent phosphotriesterase"/>
    <property type="match status" value="3"/>
</dbReference>
<reference evidence="5 6" key="2">
    <citation type="journal article" date="2016" name="Science">
        <title>A bacterium that degrades and assimilates poly(ethylene terephthalate).</title>
        <authorList>
            <person name="Yoshida S."/>
            <person name="Hiraga K."/>
            <person name="Takehana T."/>
            <person name="Taniguchi I."/>
            <person name="Yamaji H."/>
            <person name="Maeda Y."/>
            <person name="Toyohara K."/>
            <person name="Miyamoto K."/>
            <person name="Kimura Y."/>
            <person name="Oda K."/>
        </authorList>
    </citation>
    <scope>NUCLEOTIDE SEQUENCE [LARGE SCALE GENOMIC DNA]</scope>
    <source>
        <strain evidence="6">NBRC 110686 / TISTR 2288 / 201-F6</strain>
    </source>
</reference>
<dbReference type="Gene3D" id="2.130.10.10">
    <property type="entry name" value="YVTN repeat-like/Quinoprotein amine dehydrogenase"/>
    <property type="match status" value="2"/>
</dbReference>
<dbReference type="STRING" id="1547922.ISF6_4601"/>
<dbReference type="EC" id="2.7.7.65" evidence="1"/>
<keyword evidence="3" id="KW-0812">Transmembrane</keyword>
<evidence type="ECO:0000259" key="4">
    <source>
        <dbReference type="PROSITE" id="PS50887"/>
    </source>
</evidence>
<keyword evidence="3" id="KW-0472">Membrane</keyword>
<dbReference type="GO" id="GO:0043709">
    <property type="term" value="P:cell adhesion involved in single-species biofilm formation"/>
    <property type="evidence" value="ECO:0007669"/>
    <property type="project" value="TreeGrafter"/>
</dbReference>
<protein>
    <recommendedName>
        <fullName evidence="1">diguanylate cyclase</fullName>
        <ecNumber evidence="1">2.7.7.65</ecNumber>
    </recommendedName>
</protein>
<dbReference type="Pfam" id="PF07494">
    <property type="entry name" value="Reg_prop"/>
    <property type="match status" value="6"/>
</dbReference>
<dbReference type="Gene3D" id="2.60.40.10">
    <property type="entry name" value="Immunoglobulins"/>
    <property type="match status" value="1"/>
</dbReference>
<dbReference type="InterPro" id="IPR000160">
    <property type="entry name" value="GGDEF_dom"/>
</dbReference>
<organism evidence="5 6">
    <name type="scientific">Piscinibacter sakaiensis</name>
    <name type="common">Ideonella sakaiensis</name>
    <dbReference type="NCBI Taxonomy" id="1547922"/>
    <lineage>
        <taxon>Bacteria</taxon>
        <taxon>Pseudomonadati</taxon>
        <taxon>Pseudomonadota</taxon>
        <taxon>Betaproteobacteria</taxon>
        <taxon>Burkholderiales</taxon>
        <taxon>Sphaerotilaceae</taxon>
        <taxon>Piscinibacter</taxon>
    </lineage>
</organism>
<dbReference type="AlphaFoldDB" id="A0A0K8NVK3"/>
<dbReference type="GO" id="GO:0005886">
    <property type="term" value="C:plasma membrane"/>
    <property type="evidence" value="ECO:0007669"/>
    <property type="project" value="TreeGrafter"/>
</dbReference>
<evidence type="ECO:0000256" key="2">
    <source>
        <dbReference type="ARBA" id="ARBA00034247"/>
    </source>
</evidence>
<evidence type="ECO:0000256" key="1">
    <source>
        <dbReference type="ARBA" id="ARBA00012528"/>
    </source>
</evidence>
<dbReference type="InterPro" id="IPR013783">
    <property type="entry name" value="Ig-like_fold"/>
</dbReference>
<dbReference type="InterPro" id="IPR011110">
    <property type="entry name" value="Reg_prop"/>
</dbReference>
<dbReference type="PANTHER" id="PTHR45138:SF9">
    <property type="entry name" value="DIGUANYLATE CYCLASE DGCM-RELATED"/>
    <property type="match status" value="1"/>
</dbReference>
<dbReference type="Gene3D" id="3.30.70.270">
    <property type="match status" value="1"/>
</dbReference>
<dbReference type="Proteomes" id="UP000037660">
    <property type="component" value="Unassembled WGS sequence"/>
</dbReference>
<dbReference type="GO" id="GO:0052621">
    <property type="term" value="F:diguanylate cyclase activity"/>
    <property type="evidence" value="ECO:0007669"/>
    <property type="project" value="UniProtKB-EC"/>
</dbReference>
<dbReference type="NCBIfam" id="TIGR00254">
    <property type="entry name" value="GGDEF"/>
    <property type="match status" value="1"/>
</dbReference>
<proteinExistence type="predicted"/>
<keyword evidence="6" id="KW-1185">Reference proteome</keyword>
<dbReference type="InterPro" id="IPR029787">
    <property type="entry name" value="Nucleotide_cyclase"/>
</dbReference>
<dbReference type="Pfam" id="PF07495">
    <property type="entry name" value="Y_Y_Y"/>
    <property type="match status" value="1"/>
</dbReference>
<dbReference type="InterPro" id="IPR043128">
    <property type="entry name" value="Rev_trsase/Diguanyl_cyclase"/>
</dbReference>
<name>A0A0K8NVK3_PISS1</name>
<feature type="transmembrane region" description="Helical" evidence="3">
    <location>
        <begin position="784"/>
        <end position="804"/>
    </location>
</feature>
<reference evidence="6" key="1">
    <citation type="submission" date="2015-07" db="EMBL/GenBank/DDBJ databases">
        <title>Discovery of a poly(ethylene terephthalate assimilation.</title>
        <authorList>
            <person name="Yoshida S."/>
            <person name="Hiraga K."/>
            <person name="Takehana T."/>
            <person name="Taniguchi I."/>
            <person name="Yamaji H."/>
            <person name="Maeda Y."/>
            <person name="Toyohara K."/>
            <person name="Miyamoto K."/>
            <person name="Kimura Y."/>
            <person name="Oda K."/>
        </authorList>
    </citation>
    <scope>NUCLEOTIDE SEQUENCE [LARGE SCALE GENOMIC DNA]</scope>
    <source>
        <strain evidence="6">NBRC 110686 / TISTR 2288 / 201-F6</strain>
    </source>
</reference>
<evidence type="ECO:0000313" key="6">
    <source>
        <dbReference type="Proteomes" id="UP000037660"/>
    </source>
</evidence>
<keyword evidence="3" id="KW-1133">Transmembrane helix</keyword>
<gene>
    <name evidence="5" type="ORF">ISF6_4601</name>
</gene>
<dbReference type="FunFam" id="3.30.70.270:FF:000001">
    <property type="entry name" value="Diguanylate cyclase domain protein"/>
    <property type="match status" value="1"/>
</dbReference>
<comment type="caution">
    <text evidence="5">The sequence shown here is derived from an EMBL/GenBank/DDBJ whole genome shotgun (WGS) entry which is preliminary data.</text>
</comment>
<dbReference type="RefSeq" id="WP_054018550.1">
    <property type="nucleotide sequence ID" value="NZ_BBYR01000007.1"/>
</dbReference>
<dbReference type="CDD" id="cd01949">
    <property type="entry name" value="GGDEF"/>
    <property type="match status" value="1"/>
</dbReference>
<feature type="transmembrane region" description="Helical" evidence="3">
    <location>
        <begin position="29"/>
        <end position="50"/>
    </location>
</feature>
<accession>A0A0K8NVK3</accession>
<dbReference type="EMBL" id="BBYR01000007">
    <property type="protein sequence ID" value="GAP34426.1"/>
    <property type="molecule type" value="Genomic_DNA"/>
</dbReference>
<evidence type="ECO:0000313" key="5">
    <source>
        <dbReference type="EMBL" id="GAP34426.1"/>
    </source>
</evidence>
<dbReference type="SMART" id="SM00267">
    <property type="entry name" value="GGDEF"/>
    <property type="match status" value="1"/>
</dbReference>
<dbReference type="InterPro" id="IPR015943">
    <property type="entry name" value="WD40/YVTN_repeat-like_dom_sf"/>
</dbReference>
<dbReference type="PROSITE" id="PS50887">
    <property type="entry name" value="GGDEF"/>
    <property type="match status" value="1"/>
</dbReference>
<dbReference type="PANTHER" id="PTHR45138">
    <property type="entry name" value="REGULATORY COMPONENTS OF SENSORY TRANSDUCTION SYSTEM"/>
    <property type="match status" value="1"/>
</dbReference>
<dbReference type="Pfam" id="PF00990">
    <property type="entry name" value="GGDEF"/>
    <property type="match status" value="1"/>
</dbReference>
<comment type="catalytic activity">
    <reaction evidence="2">
        <text>2 GTP = 3',3'-c-di-GMP + 2 diphosphate</text>
        <dbReference type="Rhea" id="RHEA:24898"/>
        <dbReference type="ChEBI" id="CHEBI:33019"/>
        <dbReference type="ChEBI" id="CHEBI:37565"/>
        <dbReference type="ChEBI" id="CHEBI:58805"/>
        <dbReference type="EC" id="2.7.7.65"/>
    </reaction>
</comment>
<dbReference type="InterPro" id="IPR011123">
    <property type="entry name" value="Y_Y_Y"/>
</dbReference>
<dbReference type="OrthoDB" id="5477914at2"/>
<dbReference type="GO" id="GO:1902201">
    <property type="term" value="P:negative regulation of bacterial-type flagellum-dependent cell motility"/>
    <property type="evidence" value="ECO:0007669"/>
    <property type="project" value="TreeGrafter"/>
</dbReference>
<sequence>MDRRTGSPPPPAGRAAAAWPPQPARLRRWLLRLLAGLLAMAIMAPATAGLPRPLDQAAPALTEYRLDAWQTERGLPMNTVQALLQTRDGALWVGTGGGLARFDGLRFTTFDVPSVPALATRPVFGFMEDRDGALWIGHAGGAARYRDGRFEPVFGNELTDRRRVWTFAQDPDGSVWAATENGLVHRTLDGRLRNYRVADGLPTQLIRSLAFDRDGTLWIGTSGGGLVRRHADGRFEVLQPANGFPHLEVRHVLADPAGGIWAATAGGGLVRVDGEGRIRSYGRADGLPTEQLTFLSRDPAGDLWIGTWGAGIVRYSQGRFTALSSDGGLGGEQIWTVHADREGGVWVGSWNGGLNRLSRRPFGVFGKPEGLLGDNVRSVLQARDGAMWLSMAGGGVNRLKDGRLEAWTTREGLPSDEVSALYEDRDGAIWIATYTAGLARLLGGRIERYGSAEGLPHTDVRVVYQDRGGTLWAGTRAGLARFDGRRFSAVREPGAPAEGVVSILQDRRGTLWFGTTGQGLLQWRDGRFTALTRQDGLLSNWIVALYEDADGSLWIGSNGEGLNRLRDGRIASITLRDGLWDGLIQTLLEDRHGRFWITGNRGFFRVERSELDAFAEGRTARVHAVGYGPGDALRTSTFAGGLQPAGARDGEGRLWLPSQKGVIVVDPERLPGTDQPPPVRIEEVLVDALAQPPDRTVEVPPGAVPVTLRYAAATLRFAERVRFRYRLDGVTPNWVDAGSTRAATFPSLPPGRHAFRVSASLDGRHWHDGEPLAIEVRPQPWQTWWFRGAAALLALAALVGLFQLRTLQLRRRHAQMERLVAEKTEALRQANEHLSRLSFSDALTGLANRRRLDEALDTEWRRALRTGTPLAVVLVDIDAFKAYNDTLGHAEGDRCLAEVAEVVRQAAGRAGDLAARYGGEEFVLLLPGMSLASAMEHAESLRRACEARAIPHPASPVAPVVTISLGVGAAVPEASGSPATLLAQADAALYRAKAAGRNRVG</sequence>
<feature type="domain" description="GGDEF" evidence="4">
    <location>
        <begin position="868"/>
        <end position="1001"/>
    </location>
</feature>
<dbReference type="SUPFAM" id="SSF55073">
    <property type="entry name" value="Nucleotide cyclase"/>
    <property type="match status" value="1"/>
</dbReference>
<dbReference type="InterPro" id="IPR050469">
    <property type="entry name" value="Diguanylate_Cyclase"/>
</dbReference>
<evidence type="ECO:0000256" key="3">
    <source>
        <dbReference type="SAM" id="Phobius"/>
    </source>
</evidence>